<dbReference type="EMBL" id="VFMM01000001">
    <property type="protein sequence ID" value="TQJ17878.1"/>
    <property type="molecule type" value="Genomic_DNA"/>
</dbReference>
<protein>
    <recommendedName>
        <fullName evidence="1">DUF7674 domain-containing protein</fullName>
    </recommendedName>
</protein>
<comment type="caution">
    <text evidence="2">The sequence shown here is derived from an EMBL/GenBank/DDBJ whole genome shotgun (WGS) entry which is preliminary data.</text>
</comment>
<dbReference type="Pfam" id="PF24722">
    <property type="entry name" value="DUF7674"/>
    <property type="match status" value="1"/>
</dbReference>
<name>A0A542ER93_9ACTN</name>
<feature type="domain" description="DUF7674" evidence="1">
    <location>
        <begin position="139"/>
        <end position="239"/>
    </location>
</feature>
<reference evidence="2 3" key="1">
    <citation type="submission" date="2019-06" db="EMBL/GenBank/DDBJ databases">
        <title>Sequencing the genomes of 1000 actinobacteria strains.</title>
        <authorList>
            <person name="Klenk H.-P."/>
        </authorList>
    </citation>
    <scope>NUCLEOTIDE SEQUENCE [LARGE SCALE GENOMIC DNA]</scope>
    <source>
        <strain evidence="2 3">DSM 17305</strain>
    </source>
</reference>
<keyword evidence="3" id="KW-1185">Reference proteome</keyword>
<dbReference type="RefSeq" id="WP_141854654.1">
    <property type="nucleotide sequence ID" value="NZ_BAAAKA010000003.1"/>
</dbReference>
<organism evidence="2 3">
    <name type="scientific">Kribbella jejuensis</name>
    <dbReference type="NCBI Taxonomy" id="236068"/>
    <lineage>
        <taxon>Bacteria</taxon>
        <taxon>Bacillati</taxon>
        <taxon>Actinomycetota</taxon>
        <taxon>Actinomycetes</taxon>
        <taxon>Propionibacteriales</taxon>
        <taxon>Kribbellaceae</taxon>
        <taxon>Kribbella</taxon>
    </lineage>
</organism>
<evidence type="ECO:0000313" key="2">
    <source>
        <dbReference type="EMBL" id="TQJ17878.1"/>
    </source>
</evidence>
<accession>A0A542ER93</accession>
<dbReference type="Proteomes" id="UP000316298">
    <property type="component" value="Unassembled WGS sequence"/>
</dbReference>
<dbReference type="AlphaFoldDB" id="A0A542ER93"/>
<dbReference type="OrthoDB" id="8410617at2"/>
<dbReference type="InterPro" id="IPR056091">
    <property type="entry name" value="DUF7674"/>
</dbReference>
<evidence type="ECO:0000313" key="3">
    <source>
        <dbReference type="Proteomes" id="UP000316298"/>
    </source>
</evidence>
<sequence>MTEPDEALVRRMFAAVPGLRSELDEYLRSYVGDWAGPPVAVEHLPGFLVKLALDCRRRGADRRDQIRELLVFLESELGHDDLVDELIESFFVAYLPEPADRSAQVLELLGPKLWEAREDQLLDDAAGVLESVVDFVFKLGEEVPQAADRVAEHAQRRRYGGFADAVLAELSHDAAELAASDRWLEVGPLLDFLESEYGENPAVDNAIDVSFLELLPAPGERGGEILRMLGPRLRAAYRRSDPPAGQPGGRR</sequence>
<evidence type="ECO:0000259" key="1">
    <source>
        <dbReference type="Pfam" id="PF24722"/>
    </source>
</evidence>
<proteinExistence type="predicted"/>
<gene>
    <name evidence="2" type="ORF">FB475_2008</name>
</gene>